<dbReference type="OMA" id="IIMASEN"/>
<evidence type="ECO:0000259" key="1">
    <source>
        <dbReference type="Pfam" id="PF07734"/>
    </source>
</evidence>
<name>A0A7N0ZVG0_KALFE</name>
<dbReference type="InterPro" id="IPR017451">
    <property type="entry name" value="F-box-assoc_interact_dom"/>
</dbReference>
<dbReference type="AlphaFoldDB" id="A0A7N0ZVG0"/>
<evidence type="ECO:0000313" key="3">
    <source>
        <dbReference type="Proteomes" id="UP000594263"/>
    </source>
</evidence>
<dbReference type="Pfam" id="PF07734">
    <property type="entry name" value="FBA_1"/>
    <property type="match status" value="1"/>
</dbReference>
<keyword evidence="3" id="KW-1185">Reference proteome</keyword>
<dbReference type="NCBIfam" id="TIGR01640">
    <property type="entry name" value="F_box_assoc_1"/>
    <property type="match status" value="1"/>
</dbReference>
<dbReference type="PANTHER" id="PTHR31672:SF13">
    <property type="entry name" value="F-BOX PROTEIN CPR30-LIKE"/>
    <property type="match status" value="1"/>
</dbReference>
<proteinExistence type="predicted"/>
<dbReference type="InterPro" id="IPR050796">
    <property type="entry name" value="SCF_F-box_component"/>
</dbReference>
<dbReference type="SUPFAM" id="SSF81383">
    <property type="entry name" value="F-box domain"/>
    <property type="match status" value="1"/>
</dbReference>
<dbReference type="Proteomes" id="UP000594263">
    <property type="component" value="Unplaced"/>
</dbReference>
<reference evidence="2" key="1">
    <citation type="submission" date="2021-01" db="UniProtKB">
        <authorList>
            <consortium name="EnsemblPlants"/>
        </authorList>
    </citation>
    <scope>IDENTIFICATION</scope>
</reference>
<accession>A0A7N0ZVG0</accession>
<protein>
    <recommendedName>
        <fullName evidence="1">F-box associated beta-propeller type 1 domain-containing protein</fullName>
    </recommendedName>
</protein>
<sequence>MINQIQARLPVKSLKRFLSVSKVWNSLISDPHLAAMHLKQSEKCIHSSRLMSVDVDDPNIDRPERLPHDFHITDSCNGLLLVSTRRSYGTYLCNPTTRELRKLPSTLADEPASANNELVPISLGYDEVNNDYKVVAAHFCTFSGSSGTRRWTDGAIYSLKADIWTRIGSLNEWRIAGSHTCQRLHGSLHWLTRPKSHYDFGSITGYPKAIANLWVYDGRLSIAISEPAADRQKSAYDIWVMEEYRDESSWKLLFKIPAEPSLVRHFYFAVPRLLWRLGDGKLLLQFYSSFVQYDPKEGFLDVMYYCKSSPSLLLAL</sequence>
<dbReference type="InterPro" id="IPR006527">
    <property type="entry name" value="F-box-assoc_dom_typ1"/>
</dbReference>
<evidence type="ECO:0000313" key="2">
    <source>
        <dbReference type="EnsemblPlants" id="Kaladp0040s0370.1.v1.1"/>
    </source>
</evidence>
<dbReference type="InterPro" id="IPR036047">
    <property type="entry name" value="F-box-like_dom_sf"/>
</dbReference>
<dbReference type="Gramene" id="Kaladp0040s0370.1.v1.1">
    <property type="protein sequence ID" value="Kaladp0040s0370.1.v1.1"/>
    <property type="gene ID" value="Kaladp0040s0370.v1.1"/>
</dbReference>
<organism evidence="2 3">
    <name type="scientific">Kalanchoe fedtschenkoi</name>
    <name type="common">Lavender scallops</name>
    <name type="synonym">South American air plant</name>
    <dbReference type="NCBI Taxonomy" id="63787"/>
    <lineage>
        <taxon>Eukaryota</taxon>
        <taxon>Viridiplantae</taxon>
        <taxon>Streptophyta</taxon>
        <taxon>Embryophyta</taxon>
        <taxon>Tracheophyta</taxon>
        <taxon>Spermatophyta</taxon>
        <taxon>Magnoliopsida</taxon>
        <taxon>eudicotyledons</taxon>
        <taxon>Gunneridae</taxon>
        <taxon>Pentapetalae</taxon>
        <taxon>Saxifragales</taxon>
        <taxon>Crassulaceae</taxon>
        <taxon>Kalanchoe</taxon>
    </lineage>
</organism>
<dbReference type="PANTHER" id="PTHR31672">
    <property type="entry name" value="BNACNNG10540D PROTEIN"/>
    <property type="match status" value="1"/>
</dbReference>
<feature type="domain" description="F-box associated beta-propeller type 1" evidence="1">
    <location>
        <begin position="51"/>
        <end position="200"/>
    </location>
</feature>
<dbReference type="EnsemblPlants" id="Kaladp0040s0370.1.v1.1">
    <property type="protein sequence ID" value="Kaladp0040s0370.1.v1.1"/>
    <property type="gene ID" value="Kaladp0040s0370.v1.1"/>
</dbReference>